<name>A0ABP9DMV0_9ACTN</name>
<accession>A0ABP9DMV0</accession>
<evidence type="ECO:0000256" key="2">
    <source>
        <dbReference type="ARBA" id="ARBA00017228"/>
    </source>
</evidence>
<dbReference type="PANTHER" id="PTHR13932">
    <property type="entry name" value="COPROPORPHYRINIGEN III OXIDASE"/>
    <property type="match status" value="1"/>
</dbReference>
<dbReference type="SFLD" id="SFLDF00562">
    <property type="entry name" value="HemN-like__clustered_with_heat"/>
    <property type="match status" value="1"/>
</dbReference>
<organism evidence="5 6">
    <name type="scientific">Kitasatospora terrestris</name>
    <dbReference type="NCBI Taxonomy" id="258051"/>
    <lineage>
        <taxon>Bacteria</taxon>
        <taxon>Bacillati</taxon>
        <taxon>Actinomycetota</taxon>
        <taxon>Actinomycetes</taxon>
        <taxon>Kitasatosporales</taxon>
        <taxon>Streptomycetaceae</taxon>
        <taxon>Kitasatospora</taxon>
    </lineage>
</organism>
<feature type="domain" description="Radical SAM core" evidence="4">
    <location>
        <begin position="24"/>
        <end position="269"/>
    </location>
</feature>
<dbReference type="SMART" id="SM00729">
    <property type="entry name" value="Elp3"/>
    <property type="match status" value="1"/>
</dbReference>
<proteinExistence type="inferred from homology"/>
<evidence type="ECO:0000313" key="5">
    <source>
        <dbReference type="EMBL" id="GAA4848205.1"/>
    </source>
</evidence>
<sequence>MPSALPDGDPVPSDGSLPAHALRGLGSRPFGFYVHVPYCASRCGYCDFNTYTATELRSSGAVASQETYADNLIAEVRLARKVLGDADLPVQTVFLGGGTPTLLPARDLVRMLAAIRDEFGLAEGAEVTTEANPESVDPAYLAELREGGYNRLSFGMQSARPHVLRLLDRHHTPGRPEACVAEAREAGFEHVNLDLIYGTPGESDDDWRASLDAAIGAGPDHVSAYSLIVEDGTRLAARVKRGELPMIDDDVHADRYLIAEQALAAAGYSWYEVSNWATTDAGRCRHNELYWTGADWWGAGPGAHSHVGGVRWWNAKHPAAYAQALAEGRTPALAREVLAEEDRRVERILLELRLVDGCPLTLLTADGRAAAERAVADGLLDADAFAGGRAALTLRGRLLADGVVRDLVD</sequence>
<evidence type="ECO:0000313" key="6">
    <source>
        <dbReference type="Proteomes" id="UP001501752"/>
    </source>
</evidence>
<keyword evidence="3" id="KW-0143">Chaperone</keyword>
<dbReference type="InterPro" id="IPR004559">
    <property type="entry name" value="HemW-like"/>
</dbReference>
<comment type="caution">
    <text evidence="5">The sequence shown here is derived from an EMBL/GenBank/DDBJ whole genome shotgun (WGS) entry which is preliminary data.</text>
</comment>
<keyword evidence="3" id="KW-0349">Heme</keyword>
<dbReference type="NCBIfam" id="TIGR00539">
    <property type="entry name" value="hemN_rel"/>
    <property type="match status" value="1"/>
</dbReference>
<protein>
    <recommendedName>
        <fullName evidence="2 3">Heme chaperone HemW</fullName>
    </recommendedName>
</protein>
<dbReference type="SFLD" id="SFLDS00029">
    <property type="entry name" value="Radical_SAM"/>
    <property type="match status" value="1"/>
</dbReference>
<keyword evidence="3" id="KW-0004">4Fe-4S</keyword>
<keyword evidence="3" id="KW-0408">Iron</keyword>
<comment type="function">
    <text evidence="3">Probably acts as a heme chaperone, transferring heme to an unknown acceptor. Binds one molecule of heme per monomer, possibly covalently. Binds 1 [4Fe-4S] cluster. The cluster is coordinated with 3 cysteines and an exchangeable S-adenosyl-L-methionine.</text>
</comment>
<comment type="subcellular location">
    <subcellularLocation>
        <location evidence="3">Cytoplasm</location>
    </subcellularLocation>
</comment>
<comment type="similarity">
    <text evidence="1">Belongs to the anaerobic coproporphyrinogen-III oxidase family. HemW subfamily.</text>
</comment>
<keyword evidence="3" id="KW-0963">Cytoplasm</keyword>
<dbReference type="InterPro" id="IPR007197">
    <property type="entry name" value="rSAM"/>
</dbReference>
<reference evidence="6" key="1">
    <citation type="journal article" date="2019" name="Int. J. Syst. Evol. Microbiol.">
        <title>The Global Catalogue of Microorganisms (GCM) 10K type strain sequencing project: providing services to taxonomists for standard genome sequencing and annotation.</title>
        <authorList>
            <consortium name="The Broad Institute Genomics Platform"/>
            <consortium name="The Broad Institute Genome Sequencing Center for Infectious Disease"/>
            <person name="Wu L."/>
            <person name="Ma J."/>
        </authorList>
    </citation>
    <scope>NUCLEOTIDE SEQUENCE [LARGE SCALE GENOMIC DNA]</scope>
    <source>
        <strain evidence="6">JCM 13006</strain>
    </source>
</reference>
<dbReference type="InterPro" id="IPR034505">
    <property type="entry name" value="Coproporphyrinogen-III_oxidase"/>
</dbReference>
<keyword evidence="3" id="KW-0479">Metal-binding</keyword>
<keyword evidence="3" id="KW-0411">Iron-sulfur</keyword>
<dbReference type="SUPFAM" id="SSF102114">
    <property type="entry name" value="Radical SAM enzymes"/>
    <property type="match status" value="1"/>
</dbReference>
<dbReference type="EMBL" id="BAABIS010000001">
    <property type="protein sequence ID" value="GAA4848205.1"/>
    <property type="molecule type" value="Genomic_DNA"/>
</dbReference>
<dbReference type="Pfam" id="PF04055">
    <property type="entry name" value="Radical_SAM"/>
    <property type="match status" value="1"/>
</dbReference>
<keyword evidence="3" id="KW-0949">S-adenosyl-L-methionine</keyword>
<evidence type="ECO:0000256" key="3">
    <source>
        <dbReference type="RuleBase" id="RU364116"/>
    </source>
</evidence>
<dbReference type="Gene3D" id="3.80.30.20">
    <property type="entry name" value="tm_1862 like domain"/>
    <property type="match status" value="1"/>
</dbReference>
<dbReference type="PANTHER" id="PTHR13932:SF5">
    <property type="entry name" value="RADICAL S-ADENOSYL METHIONINE DOMAIN-CONTAINING PROTEIN 1, MITOCHONDRIAL"/>
    <property type="match status" value="1"/>
</dbReference>
<dbReference type="InterPro" id="IPR058240">
    <property type="entry name" value="rSAM_sf"/>
</dbReference>
<dbReference type="InterPro" id="IPR006638">
    <property type="entry name" value="Elp3/MiaA/NifB-like_rSAM"/>
</dbReference>
<dbReference type="PROSITE" id="PS51918">
    <property type="entry name" value="RADICAL_SAM"/>
    <property type="match status" value="1"/>
</dbReference>
<dbReference type="InterPro" id="IPR023404">
    <property type="entry name" value="rSAM_horseshoe"/>
</dbReference>
<dbReference type="Proteomes" id="UP001501752">
    <property type="component" value="Unassembled WGS sequence"/>
</dbReference>
<evidence type="ECO:0000259" key="4">
    <source>
        <dbReference type="PROSITE" id="PS51918"/>
    </source>
</evidence>
<dbReference type="SFLD" id="SFLDG01065">
    <property type="entry name" value="anaerobic_coproporphyrinogen-I"/>
    <property type="match status" value="1"/>
</dbReference>
<dbReference type="SFLD" id="SFLDG01082">
    <property type="entry name" value="B12-binding_domain_containing"/>
    <property type="match status" value="1"/>
</dbReference>
<gene>
    <name evidence="5" type="primary">hemW</name>
    <name evidence="5" type="ORF">GCM10023235_26290</name>
</gene>
<evidence type="ECO:0000256" key="1">
    <source>
        <dbReference type="ARBA" id="ARBA00006100"/>
    </source>
</evidence>
<keyword evidence="6" id="KW-1185">Reference proteome</keyword>
<dbReference type="RefSeq" id="WP_345697000.1">
    <property type="nucleotide sequence ID" value="NZ_BAABIS010000001.1"/>
</dbReference>
<dbReference type="CDD" id="cd01335">
    <property type="entry name" value="Radical_SAM"/>
    <property type="match status" value="1"/>
</dbReference>